<name>A0A1F8G154_9BACT</name>
<keyword evidence="3" id="KW-0540">Nuclease</keyword>
<proteinExistence type="inferred from homology"/>
<evidence type="ECO:0000313" key="9">
    <source>
        <dbReference type="Proteomes" id="UP000177478"/>
    </source>
</evidence>
<evidence type="ECO:0000256" key="3">
    <source>
        <dbReference type="ARBA" id="ARBA00022722"/>
    </source>
</evidence>
<keyword evidence="4" id="KW-0255">Endonuclease</keyword>
<dbReference type="Pfam" id="PF07927">
    <property type="entry name" value="HicA_toxin"/>
    <property type="match status" value="1"/>
</dbReference>
<evidence type="ECO:0000256" key="7">
    <source>
        <dbReference type="ARBA" id="ARBA00023016"/>
    </source>
</evidence>
<dbReference type="EMBL" id="MGKD01000023">
    <property type="protein sequence ID" value="OGN19102.1"/>
    <property type="molecule type" value="Genomic_DNA"/>
</dbReference>
<dbReference type="GO" id="GO:0004519">
    <property type="term" value="F:endonuclease activity"/>
    <property type="evidence" value="ECO:0007669"/>
    <property type="project" value="UniProtKB-KW"/>
</dbReference>
<dbReference type="Proteomes" id="UP000177478">
    <property type="component" value="Unassembled WGS sequence"/>
</dbReference>
<accession>A0A1F8G154</accession>
<keyword evidence="6" id="KW-0694">RNA-binding</keyword>
<sequence length="64" mass="7431">MKRLDLIGHLQKLKCVLLREGAKHSVFFNPLLKLTSTIPRHQEINDWLARKICRDLGVAEPGRR</sequence>
<keyword evidence="5" id="KW-0378">Hydrolase</keyword>
<protein>
    <submittedName>
        <fullName evidence="8">Addiction module toxin, HicA family</fullName>
    </submittedName>
</protein>
<evidence type="ECO:0000313" key="8">
    <source>
        <dbReference type="EMBL" id="OGN19102.1"/>
    </source>
</evidence>
<evidence type="ECO:0000256" key="4">
    <source>
        <dbReference type="ARBA" id="ARBA00022759"/>
    </source>
</evidence>
<keyword evidence="7" id="KW-0346">Stress response</keyword>
<evidence type="ECO:0000256" key="2">
    <source>
        <dbReference type="ARBA" id="ARBA00022649"/>
    </source>
</evidence>
<reference evidence="8 9" key="1">
    <citation type="journal article" date="2016" name="Nat. Commun.">
        <title>Thousands of microbial genomes shed light on interconnected biogeochemical processes in an aquifer system.</title>
        <authorList>
            <person name="Anantharaman K."/>
            <person name="Brown C.T."/>
            <person name="Hug L.A."/>
            <person name="Sharon I."/>
            <person name="Castelle C.J."/>
            <person name="Probst A.J."/>
            <person name="Thomas B.C."/>
            <person name="Singh A."/>
            <person name="Wilkins M.J."/>
            <person name="Karaoz U."/>
            <person name="Brodie E.L."/>
            <person name="Williams K.H."/>
            <person name="Hubbard S.S."/>
            <person name="Banfield J.F."/>
        </authorList>
    </citation>
    <scope>NUCLEOTIDE SEQUENCE [LARGE SCALE GENOMIC DNA]</scope>
</reference>
<dbReference type="InterPro" id="IPR038570">
    <property type="entry name" value="HicA_sf"/>
</dbReference>
<dbReference type="Gene3D" id="3.30.920.30">
    <property type="entry name" value="Hypothetical protein"/>
    <property type="match status" value="1"/>
</dbReference>
<dbReference type="InterPro" id="IPR012933">
    <property type="entry name" value="HicA_mRNA_interferase"/>
</dbReference>
<gene>
    <name evidence="8" type="ORF">A3F25_01035</name>
</gene>
<dbReference type="STRING" id="1802689.A3F25_01035"/>
<dbReference type="GO" id="GO:0003729">
    <property type="term" value="F:mRNA binding"/>
    <property type="evidence" value="ECO:0007669"/>
    <property type="project" value="InterPro"/>
</dbReference>
<comment type="similarity">
    <text evidence="1">Belongs to the HicA mRNA interferase family.</text>
</comment>
<keyword evidence="2" id="KW-1277">Toxin-antitoxin system</keyword>
<dbReference type="GO" id="GO:0016787">
    <property type="term" value="F:hydrolase activity"/>
    <property type="evidence" value="ECO:0007669"/>
    <property type="project" value="UniProtKB-KW"/>
</dbReference>
<organism evidence="8 9">
    <name type="scientific">Candidatus Yanofskybacteria bacterium RIFCSPHIGHO2_12_FULL_45_19b</name>
    <dbReference type="NCBI Taxonomy" id="1802689"/>
    <lineage>
        <taxon>Bacteria</taxon>
        <taxon>Candidatus Yanofskyibacteriota</taxon>
    </lineage>
</organism>
<evidence type="ECO:0000256" key="1">
    <source>
        <dbReference type="ARBA" id="ARBA00006620"/>
    </source>
</evidence>
<evidence type="ECO:0000256" key="6">
    <source>
        <dbReference type="ARBA" id="ARBA00022884"/>
    </source>
</evidence>
<dbReference type="AlphaFoldDB" id="A0A1F8G154"/>
<evidence type="ECO:0000256" key="5">
    <source>
        <dbReference type="ARBA" id="ARBA00022801"/>
    </source>
</evidence>
<comment type="caution">
    <text evidence="8">The sequence shown here is derived from an EMBL/GenBank/DDBJ whole genome shotgun (WGS) entry which is preliminary data.</text>
</comment>
<dbReference type="SUPFAM" id="SSF54786">
    <property type="entry name" value="YcfA/nrd intein domain"/>
    <property type="match status" value="1"/>
</dbReference>